<dbReference type="EMBL" id="FLUP01000001">
    <property type="protein sequence ID" value="SBV92250.1"/>
    <property type="molecule type" value="Genomic_DNA"/>
</dbReference>
<dbReference type="InterPro" id="IPR010524">
    <property type="entry name" value="Sig_transdc_resp-reg_PrpR_N"/>
</dbReference>
<evidence type="ECO:0000313" key="7">
    <source>
        <dbReference type="EMBL" id="SBV92250.1"/>
    </source>
</evidence>
<dbReference type="FunFam" id="3.40.50.300:FF:000006">
    <property type="entry name" value="DNA-binding transcriptional regulator NtrC"/>
    <property type="match status" value="1"/>
</dbReference>
<dbReference type="SUPFAM" id="SSF55785">
    <property type="entry name" value="PYP-like sensor domain (PAS domain)"/>
    <property type="match status" value="1"/>
</dbReference>
<dbReference type="Gene3D" id="3.40.50.10660">
    <property type="entry name" value="PrpR receptor domain-like"/>
    <property type="match status" value="1"/>
</dbReference>
<dbReference type="Pfam" id="PF00158">
    <property type="entry name" value="Sigma54_activat"/>
    <property type="match status" value="1"/>
</dbReference>
<evidence type="ECO:0008006" key="8">
    <source>
        <dbReference type="Google" id="ProtNLM"/>
    </source>
</evidence>
<evidence type="ECO:0000256" key="2">
    <source>
        <dbReference type="ARBA" id="ARBA00022840"/>
    </source>
</evidence>
<evidence type="ECO:0000256" key="1">
    <source>
        <dbReference type="ARBA" id="ARBA00022741"/>
    </source>
</evidence>
<dbReference type="InterPro" id="IPR025944">
    <property type="entry name" value="Sigma_54_int_dom_CS"/>
</dbReference>
<keyword evidence="2" id="KW-0067">ATP-binding</keyword>
<evidence type="ECO:0000259" key="6">
    <source>
        <dbReference type="PROSITE" id="PS50112"/>
    </source>
</evidence>
<dbReference type="InterPro" id="IPR003593">
    <property type="entry name" value="AAA+_ATPase"/>
</dbReference>
<dbReference type="InterPro" id="IPR000014">
    <property type="entry name" value="PAS"/>
</dbReference>
<feature type="domain" description="Sigma-54 factor interaction" evidence="5">
    <location>
        <begin position="326"/>
        <end position="556"/>
    </location>
</feature>
<dbReference type="PROSITE" id="PS00688">
    <property type="entry name" value="SIGMA54_INTERACT_3"/>
    <property type="match status" value="1"/>
</dbReference>
<accession>A0A212IYK4</accession>
<dbReference type="Gene3D" id="1.10.8.60">
    <property type="match status" value="1"/>
</dbReference>
<protein>
    <recommendedName>
        <fullName evidence="8">PAS modulated sigma54 specific transcriptional regulator, Fis family</fullName>
    </recommendedName>
</protein>
<dbReference type="Pfam" id="PF00989">
    <property type="entry name" value="PAS"/>
    <property type="match status" value="1"/>
</dbReference>
<name>A0A212IYK4_9BACT</name>
<organism evidence="7">
    <name type="scientific">uncultured Desulfovibrio sp</name>
    <dbReference type="NCBI Taxonomy" id="167968"/>
    <lineage>
        <taxon>Bacteria</taxon>
        <taxon>Pseudomonadati</taxon>
        <taxon>Thermodesulfobacteriota</taxon>
        <taxon>Desulfovibrionia</taxon>
        <taxon>Desulfovibrionales</taxon>
        <taxon>Desulfovibrionaceae</taxon>
        <taxon>Desulfovibrio</taxon>
        <taxon>environmental samples</taxon>
    </lineage>
</organism>
<feature type="domain" description="PAS" evidence="6">
    <location>
        <begin position="197"/>
        <end position="248"/>
    </location>
</feature>
<dbReference type="InterPro" id="IPR027417">
    <property type="entry name" value="P-loop_NTPase"/>
</dbReference>
<dbReference type="SMART" id="SM00091">
    <property type="entry name" value="PAS"/>
    <property type="match status" value="1"/>
</dbReference>
<dbReference type="NCBIfam" id="TIGR00229">
    <property type="entry name" value="sensory_box"/>
    <property type="match status" value="1"/>
</dbReference>
<dbReference type="SUPFAM" id="SSF52540">
    <property type="entry name" value="P-loop containing nucleoside triphosphate hydrolases"/>
    <property type="match status" value="1"/>
</dbReference>
<dbReference type="InterPro" id="IPR058031">
    <property type="entry name" value="AAA_lid_NorR"/>
</dbReference>
<dbReference type="Pfam" id="PF02954">
    <property type="entry name" value="HTH_8"/>
    <property type="match status" value="1"/>
</dbReference>
<keyword evidence="3" id="KW-0805">Transcription regulation</keyword>
<dbReference type="Gene3D" id="1.10.10.60">
    <property type="entry name" value="Homeodomain-like"/>
    <property type="match status" value="1"/>
</dbReference>
<evidence type="ECO:0000256" key="4">
    <source>
        <dbReference type="ARBA" id="ARBA00023163"/>
    </source>
</evidence>
<dbReference type="GO" id="GO:0006355">
    <property type="term" value="P:regulation of DNA-templated transcription"/>
    <property type="evidence" value="ECO:0007669"/>
    <property type="project" value="InterPro"/>
</dbReference>
<dbReference type="SUPFAM" id="SSF46689">
    <property type="entry name" value="Homeodomain-like"/>
    <property type="match status" value="1"/>
</dbReference>
<dbReference type="RefSeq" id="WP_227119085.1">
    <property type="nucleotide sequence ID" value="NZ_LT598928.1"/>
</dbReference>
<dbReference type="GO" id="GO:0000156">
    <property type="term" value="F:phosphorelay response regulator activity"/>
    <property type="evidence" value="ECO:0007669"/>
    <property type="project" value="InterPro"/>
</dbReference>
<dbReference type="InterPro" id="IPR013767">
    <property type="entry name" value="PAS_fold"/>
</dbReference>
<dbReference type="Gene3D" id="3.30.450.20">
    <property type="entry name" value="PAS domain"/>
    <property type="match status" value="1"/>
</dbReference>
<evidence type="ECO:0000256" key="3">
    <source>
        <dbReference type="ARBA" id="ARBA00023015"/>
    </source>
</evidence>
<dbReference type="GO" id="GO:0043565">
    <property type="term" value="F:sequence-specific DNA binding"/>
    <property type="evidence" value="ECO:0007669"/>
    <property type="project" value="InterPro"/>
</dbReference>
<dbReference type="Gene3D" id="3.40.50.2300">
    <property type="match status" value="1"/>
</dbReference>
<dbReference type="PROSITE" id="PS50045">
    <property type="entry name" value="SIGMA54_INTERACT_4"/>
    <property type="match status" value="1"/>
</dbReference>
<dbReference type="SUPFAM" id="SSF159800">
    <property type="entry name" value="PrpR receptor domain-like"/>
    <property type="match status" value="1"/>
</dbReference>
<gene>
    <name evidence="7" type="ORF">KM92DES2_10242</name>
</gene>
<dbReference type="Gene3D" id="3.40.50.300">
    <property type="entry name" value="P-loop containing nucleotide triphosphate hydrolases"/>
    <property type="match status" value="1"/>
</dbReference>
<dbReference type="Pfam" id="PF06506">
    <property type="entry name" value="PrpR_N"/>
    <property type="match status" value="1"/>
</dbReference>
<dbReference type="CDD" id="cd00009">
    <property type="entry name" value="AAA"/>
    <property type="match status" value="1"/>
</dbReference>
<dbReference type="InterPro" id="IPR035965">
    <property type="entry name" value="PAS-like_dom_sf"/>
</dbReference>
<keyword evidence="4" id="KW-0804">Transcription</keyword>
<dbReference type="InterPro" id="IPR009057">
    <property type="entry name" value="Homeodomain-like_sf"/>
</dbReference>
<dbReference type="PANTHER" id="PTHR32071">
    <property type="entry name" value="TRANSCRIPTIONAL REGULATORY PROTEIN"/>
    <property type="match status" value="1"/>
</dbReference>
<dbReference type="InterPro" id="IPR002078">
    <property type="entry name" value="Sigma_54_int"/>
</dbReference>
<dbReference type="InterPro" id="IPR002197">
    <property type="entry name" value="HTH_Fis"/>
</dbReference>
<dbReference type="PRINTS" id="PR01590">
    <property type="entry name" value="HTHFIS"/>
</dbReference>
<keyword evidence="1" id="KW-0547">Nucleotide-binding</keyword>
<dbReference type="SMART" id="SM00382">
    <property type="entry name" value="AAA"/>
    <property type="match status" value="1"/>
</dbReference>
<dbReference type="AlphaFoldDB" id="A0A212IYK4"/>
<dbReference type="GO" id="GO:0005524">
    <property type="term" value="F:ATP binding"/>
    <property type="evidence" value="ECO:0007669"/>
    <property type="project" value="UniProtKB-KW"/>
</dbReference>
<reference evidence="7" key="1">
    <citation type="submission" date="2016-04" db="EMBL/GenBank/DDBJ databases">
        <authorList>
            <person name="Evans L.H."/>
            <person name="Alamgir A."/>
            <person name="Owens N."/>
            <person name="Weber N.D."/>
            <person name="Virtaneva K."/>
            <person name="Barbian K."/>
            <person name="Babar A."/>
            <person name="Rosenke K."/>
        </authorList>
    </citation>
    <scope>NUCLEOTIDE SEQUENCE</scope>
    <source>
        <strain evidence="7">92-2</strain>
    </source>
</reference>
<sequence length="652" mass="71818">MVHIRREDILFITPSEPITNTISNIFSRIGESFLVYEAALEDAVRLAQSHIDQGQAMVVVSNGGTAALLKAALKTHVLELRYTSVDMLRAVNRAFGLADKIAVVGFESFTYNALALKDFFEKPVIVETLTDLADISERLRQLIARGVKAFVGGSPVVNAARALGAQGVHIDMDPRVIQDAIEEGKRIVSLQKEKDLRLGTINALLNSINDGIIGIDASGHISEINRIGLELLGLRRQDVVGRDVREVLGMPWESCIQTPENEQASEVCLIGGNSLAVTSVPIHVNGHSRGAVLTLQEVRRIQSLEQRVRKRVRDSGHVAKSTFADVVGKSESLEKAKKRAFTYAQSESTVLIYGKTGTGKELFAQSIHNASARADSPFVAVNCAALPENLLESELFGYVRGAFTGASESGKMGLFEMAHCGTIFLDEISEMPLPLQCRLLRVLQEKEVSRVGDNKVTPVDVRIIAATNRNLAKEVQAGRFREDLYYRLAVLILELPPLVERLGDIGLLARFILHRKSKEQHKPMPPIDPRGMALLETIPWPGNVRQLANVLERAMVIAPHGVLSEDIMADSLRSCHPYEQTCPNDVAPVVRQQDSSAASLYALEARALRDMLRQCGGNRKETARRLGIGRATLWRKMKKFGLFGQEILPETR</sequence>
<dbReference type="PROSITE" id="PS50112">
    <property type="entry name" value="PAS"/>
    <property type="match status" value="1"/>
</dbReference>
<proteinExistence type="predicted"/>
<dbReference type="PANTHER" id="PTHR32071:SF57">
    <property type="entry name" value="C4-DICARBOXYLATE TRANSPORT TRANSCRIPTIONAL REGULATORY PROTEIN DCTD"/>
    <property type="match status" value="1"/>
</dbReference>
<dbReference type="Pfam" id="PF25601">
    <property type="entry name" value="AAA_lid_14"/>
    <property type="match status" value="1"/>
</dbReference>
<dbReference type="CDD" id="cd00130">
    <property type="entry name" value="PAS"/>
    <property type="match status" value="1"/>
</dbReference>
<evidence type="ECO:0000259" key="5">
    <source>
        <dbReference type="PROSITE" id="PS50045"/>
    </source>
</evidence>